<evidence type="ECO:0000313" key="2">
    <source>
        <dbReference type="EMBL" id="TWW00219.1"/>
    </source>
</evidence>
<evidence type="ECO:0000313" key="3">
    <source>
        <dbReference type="Proteomes" id="UP000318815"/>
    </source>
</evidence>
<protein>
    <recommendedName>
        <fullName evidence="4">DoxX family protein</fullName>
    </recommendedName>
</protein>
<evidence type="ECO:0000256" key="1">
    <source>
        <dbReference type="SAM" id="Phobius"/>
    </source>
</evidence>
<comment type="caution">
    <text evidence="2">The sequence shown here is derived from an EMBL/GenBank/DDBJ whole genome shotgun (WGS) entry which is preliminary data.</text>
</comment>
<dbReference type="EMBL" id="VOHS01000010">
    <property type="protein sequence ID" value="TWW00219.1"/>
    <property type="molecule type" value="Genomic_DNA"/>
</dbReference>
<organism evidence="2 3">
    <name type="scientific">Chitinophaga pinensis</name>
    <dbReference type="NCBI Taxonomy" id="79329"/>
    <lineage>
        <taxon>Bacteria</taxon>
        <taxon>Pseudomonadati</taxon>
        <taxon>Bacteroidota</taxon>
        <taxon>Chitinophagia</taxon>
        <taxon>Chitinophagales</taxon>
        <taxon>Chitinophagaceae</taxon>
        <taxon>Chitinophaga</taxon>
    </lineage>
</organism>
<feature type="transmembrane region" description="Helical" evidence="1">
    <location>
        <begin position="33"/>
        <end position="50"/>
    </location>
</feature>
<keyword evidence="1" id="KW-0472">Membrane</keyword>
<feature type="transmembrane region" description="Helical" evidence="1">
    <location>
        <begin position="62"/>
        <end position="85"/>
    </location>
</feature>
<proteinExistence type="predicted"/>
<dbReference type="OrthoDB" id="327939at2"/>
<keyword evidence="1" id="KW-1133">Transmembrane helix</keyword>
<keyword evidence="3" id="KW-1185">Reference proteome</keyword>
<dbReference type="PANTHER" id="PTHR36974:SF1">
    <property type="entry name" value="DOXX FAMILY MEMBRANE PROTEIN"/>
    <property type="match status" value="1"/>
</dbReference>
<keyword evidence="1" id="KW-0812">Transmembrane</keyword>
<feature type="transmembrane region" description="Helical" evidence="1">
    <location>
        <begin position="127"/>
        <end position="147"/>
    </location>
</feature>
<dbReference type="AlphaFoldDB" id="A0A5C6LX03"/>
<dbReference type="PANTHER" id="PTHR36974">
    <property type="entry name" value="MEMBRANE PROTEIN-RELATED"/>
    <property type="match status" value="1"/>
</dbReference>
<name>A0A5C6LX03_9BACT</name>
<evidence type="ECO:0008006" key="4">
    <source>
        <dbReference type="Google" id="ProtNLM"/>
    </source>
</evidence>
<reference evidence="2 3" key="1">
    <citation type="submission" date="2019-08" db="EMBL/GenBank/DDBJ databases">
        <title>Whole genome sequencing of chitin degrading bacteria Chitinophaga pinensis YS16.</title>
        <authorList>
            <person name="Singh R.P."/>
            <person name="Manchanda G."/>
            <person name="Maurya I.K."/>
            <person name="Joshi N.K."/>
            <person name="Srivastava A.K."/>
        </authorList>
    </citation>
    <scope>NUCLEOTIDE SEQUENCE [LARGE SCALE GENOMIC DNA]</scope>
    <source>
        <strain evidence="2 3">YS-16</strain>
    </source>
</reference>
<feature type="transmembrane region" description="Helical" evidence="1">
    <location>
        <begin position="6"/>
        <end position="26"/>
    </location>
</feature>
<feature type="transmembrane region" description="Helical" evidence="1">
    <location>
        <begin position="92"/>
        <end position="112"/>
    </location>
</feature>
<dbReference type="Proteomes" id="UP000318815">
    <property type="component" value="Unassembled WGS sequence"/>
</dbReference>
<accession>A0A5C6LX03</accession>
<dbReference type="RefSeq" id="WP_146305480.1">
    <property type="nucleotide sequence ID" value="NZ_VOHS01000010.1"/>
</dbReference>
<gene>
    <name evidence="2" type="ORF">FEF09_12850</name>
</gene>
<sequence length="148" mass="16531">MAFLSGLLTIGLLLLLTGHLFSIHWLQQPQHDALIAAAVMFVLIGIMHLVTPRKLTYMIGGWLPYALELVLISGILEIVLGIGLLVPAMRTYAAWGLILLLIAMFPANIYVAVKQLPAPGGLPAKPWYTWSRLAFQPVYIAWIWWCIR</sequence>